<dbReference type="RefSeq" id="WP_379656630.1">
    <property type="nucleotide sequence ID" value="NZ_JBHTIV010000003.1"/>
</dbReference>
<evidence type="ECO:0000259" key="1">
    <source>
        <dbReference type="PROSITE" id="PS50164"/>
    </source>
</evidence>
<reference evidence="3" key="1">
    <citation type="journal article" date="2019" name="Int. J. Syst. Evol. Microbiol.">
        <title>The Global Catalogue of Microorganisms (GCM) 10K type strain sequencing project: providing services to taxonomists for standard genome sequencing and annotation.</title>
        <authorList>
            <consortium name="The Broad Institute Genomics Platform"/>
            <consortium name="The Broad Institute Genome Sequencing Center for Infectious Disease"/>
            <person name="Wu L."/>
            <person name="Ma J."/>
        </authorList>
    </citation>
    <scope>NUCLEOTIDE SEQUENCE [LARGE SCALE GENOMIC DNA]</scope>
    <source>
        <strain evidence="3">CCUG 56752</strain>
    </source>
</reference>
<gene>
    <name evidence="2" type="ORF">ACFQ0R_01645</name>
</gene>
<evidence type="ECO:0000313" key="2">
    <source>
        <dbReference type="EMBL" id="MFD0931293.1"/>
    </source>
</evidence>
<sequence>MKEHYVYIHLNPNSNEIFYVGKGKGNRKSSKTSRNEKWDKYVAKLGGQFKILIIKENLSEKEAIELERKIISKIDWHYDDLTTNIADSFSDLEDSHTIEIVFENLKQSTQSKKHTPKAKFQNLSDLEIISTLLYFPNELEIKKISTEFEKVCEYFQDNWGELEEIDEDIFLNIEDVVDSIEDLFTEYKSSDKKNIQEFIIDLDREKVEIEIIQEDKPKGKQKKFLTDLAEWVDNVTGK</sequence>
<organism evidence="2 3">
    <name type="scientific">Psychroflexus salinarum</name>
    <dbReference type="NCBI Taxonomy" id="546024"/>
    <lineage>
        <taxon>Bacteria</taxon>
        <taxon>Pseudomonadati</taxon>
        <taxon>Bacteroidota</taxon>
        <taxon>Flavobacteriia</taxon>
        <taxon>Flavobacteriales</taxon>
        <taxon>Flavobacteriaceae</taxon>
        <taxon>Psychroflexus</taxon>
    </lineage>
</organism>
<keyword evidence="3" id="KW-1185">Reference proteome</keyword>
<accession>A0ABW3GLJ2</accession>
<name>A0ABW3GLJ2_9FLAO</name>
<dbReference type="InterPro" id="IPR000305">
    <property type="entry name" value="GIY-YIG_endonuc"/>
</dbReference>
<evidence type="ECO:0000313" key="3">
    <source>
        <dbReference type="Proteomes" id="UP001597049"/>
    </source>
</evidence>
<protein>
    <recommendedName>
        <fullName evidence="1">GIY-YIG domain-containing protein</fullName>
    </recommendedName>
</protein>
<comment type="caution">
    <text evidence="2">The sequence shown here is derived from an EMBL/GenBank/DDBJ whole genome shotgun (WGS) entry which is preliminary data.</text>
</comment>
<proteinExistence type="predicted"/>
<dbReference type="PROSITE" id="PS50164">
    <property type="entry name" value="GIY_YIG"/>
    <property type="match status" value="1"/>
</dbReference>
<dbReference type="EMBL" id="JBHTIV010000003">
    <property type="protein sequence ID" value="MFD0931293.1"/>
    <property type="molecule type" value="Genomic_DNA"/>
</dbReference>
<feature type="domain" description="GIY-YIG" evidence="1">
    <location>
        <begin position="2"/>
        <end position="80"/>
    </location>
</feature>
<dbReference type="Proteomes" id="UP001597049">
    <property type="component" value="Unassembled WGS sequence"/>
</dbReference>